<comment type="subcellular location">
    <subcellularLocation>
        <location evidence="2">Cytoplasm</location>
    </subcellularLocation>
    <subcellularLocation>
        <location evidence="1">Nucleus</location>
    </subcellularLocation>
</comment>
<evidence type="ECO:0000256" key="6">
    <source>
        <dbReference type="ARBA" id="ARBA00022490"/>
    </source>
</evidence>
<dbReference type="GO" id="GO:0008023">
    <property type="term" value="C:transcription elongation factor complex"/>
    <property type="evidence" value="ECO:0007669"/>
    <property type="project" value="TreeGrafter"/>
</dbReference>
<dbReference type="InterPro" id="IPR027417">
    <property type="entry name" value="P-loop_NTPase"/>
</dbReference>
<reference evidence="10" key="1">
    <citation type="journal article" date="2020" name="Stud. Mycol.">
        <title>101 Dothideomycetes genomes: a test case for predicting lifestyles and emergence of pathogens.</title>
        <authorList>
            <person name="Haridas S."/>
            <person name="Albert R."/>
            <person name="Binder M."/>
            <person name="Bloem J."/>
            <person name="Labutti K."/>
            <person name="Salamov A."/>
            <person name="Andreopoulos B."/>
            <person name="Baker S."/>
            <person name="Barry K."/>
            <person name="Bills G."/>
            <person name="Bluhm B."/>
            <person name="Cannon C."/>
            <person name="Castanera R."/>
            <person name="Culley D."/>
            <person name="Daum C."/>
            <person name="Ezra D."/>
            <person name="Gonzalez J."/>
            <person name="Henrissat B."/>
            <person name="Kuo A."/>
            <person name="Liang C."/>
            <person name="Lipzen A."/>
            <person name="Lutzoni F."/>
            <person name="Magnuson J."/>
            <person name="Mondo S."/>
            <person name="Nolan M."/>
            <person name="Ohm R."/>
            <person name="Pangilinan J."/>
            <person name="Park H.-J."/>
            <person name="Ramirez L."/>
            <person name="Alfaro M."/>
            <person name="Sun H."/>
            <person name="Tritt A."/>
            <person name="Yoshinaga Y."/>
            <person name="Zwiers L.-H."/>
            <person name="Turgeon B."/>
            <person name="Goodwin S."/>
            <person name="Spatafora J."/>
            <person name="Crous P."/>
            <person name="Grigoriev I."/>
        </authorList>
    </citation>
    <scope>NUCLEOTIDE SEQUENCE</scope>
    <source>
        <strain evidence="10">ATCC 16933</strain>
    </source>
</reference>
<gene>
    <name evidence="10" type="ORF">BDY21DRAFT_385030</name>
</gene>
<dbReference type="OrthoDB" id="289162at2759"/>
<evidence type="ECO:0000256" key="5">
    <source>
        <dbReference type="ARBA" id="ARBA00020265"/>
    </source>
</evidence>
<dbReference type="EMBL" id="MU001676">
    <property type="protein sequence ID" value="KAF2459243.1"/>
    <property type="molecule type" value="Genomic_DNA"/>
</dbReference>
<keyword evidence="7" id="KW-0819">tRNA processing</keyword>
<keyword evidence="11" id="KW-1185">Reference proteome</keyword>
<dbReference type="GO" id="GO:0002098">
    <property type="term" value="P:tRNA wobble uridine modification"/>
    <property type="evidence" value="ECO:0007669"/>
    <property type="project" value="InterPro"/>
</dbReference>
<feature type="region of interest" description="Disordered" evidence="9">
    <location>
        <begin position="376"/>
        <end position="419"/>
    </location>
</feature>
<evidence type="ECO:0000256" key="9">
    <source>
        <dbReference type="SAM" id="MobiDB-lite"/>
    </source>
</evidence>
<dbReference type="Proteomes" id="UP000799766">
    <property type="component" value="Unassembled WGS sequence"/>
</dbReference>
<evidence type="ECO:0000313" key="11">
    <source>
        <dbReference type="Proteomes" id="UP000799766"/>
    </source>
</evidence>
<name>A0A6A6P739_9PEZI</name>
<evidence type="ECO:0000256" key="4">
    <source>
        <dbReference type="ARBA" id="ARBA00007573"/>
    </source>
</evidence>
<dbReference type="PANTHER" id="PTHR12896:SF1">
    <property type="entry name" value="ELONGATOR COMPLEX PROTEIN 4"/>
    <property type="match status" value="1"/>
</dbReference>
<evidence type="ECO:0000256" key="8">
    <source>
        <dbReference type="ARBA" id="ARBA00023242"/>
    </source>
</evidence>
<dbReference type="GO" id="GO:0033588">
    <property type="term" value="C:elongator holoenzyme complex"/>
    <property type="evidence" value="ECO:0007669"/>
    <property type="project" value="InterPro"/>
</dbReference>
<dbReference type="InterPro" id="IPR008728">
    <property type="entry name" value="Elongator_complex_protein_4"/>
</dbReference>
<dbReference type="UniPathway" id="UPA00988"/>
<evidence type="ECO:0000256" key="3">
    <source>
        <dbReference type="ARBA" id="ARBA00005043"/>
    </source>
</evidence>
<dbReference type="AlphaFoldDB" id="A0A6A6P739"/>
<evidence type="ECO:0000256" key="2">
    <source>
        <dbReference type="ARBA" id="ARBA00004496"/>
    </source>
</evidence>
<dbReference type="CDD" id="cd19494">
    <property type="entry name" value="Elp4"/>
    <property type="match status" value="1"/>
</dbReference>
<feature type="region of interest" description="Disordered" evidence="9">
    <location>
        <begin position="1"/>
        <end position="50"/>
    </location>
</feature>
<evidence type="ECO:0000256" key="7">
    <source>
        <dbReference type="ARBA" id="ARBA00022694"/>
    </source>
</evidence>
<comment type="pathway">
    <text evidence="3">tRNA modification; 5-methoxycarbonylmethyl-2-thiouridine-tRNA biosynthesis.</text>
</comment>
<comment type="similarity">
    <text evidence="4">Belongs to the ELP4 family.</text>
</comment>
<proteinExistence type="inferred from homology"/>
<dbReference type="GO" id="GO:0005737">
    <property type="term" value="C:cytoplasm"/>
    <property type="evidence" value="ECO:0007669"/>
    <property type="project" value="UniProtKB-SubCell"/>
</dbReference>
<dbReference type="Pfam" id="PF05625">
    <property type="entry name" value="PAXNEB"/>
    <property type="match status" value="1"/>
</dbReference>
<protein>
    <recommendedName>
        <fullName evidence="5">Elongator complex protein 4</fullName>
    </recommendedName>
</protein>
<dbReference type="Gene3D" id="3.40.50.300">
    <property type="entry name" value="P-loop containing nucleotide triphosphate hydrolases"/>
    <property type="match status" value="1"/>
</dbReference>
<keyword evidence="8" id="KW-0539">Nucleus</keyword>
<sequence length="419" mass="45084">MAFRKRNVALSHSSTGPASDVRGSQRKPSAPMPGVRPSPIDGRPTTSTGASSLDAILAGHAGLPLGSSLLIEEGGTTDFASVLLRYYAAEGLLQRHHVHVVGMDEAWSRDLPGVVHVDRDQRRKAMSSDSEDKMKIAWRYERLGGVGVERSRPGASKHTETAPTFVDATTAFCHDFDLTKRFTLPPSSSIDYIPVPSQAPVSPARQHQRQSHNPYTSILTSLNASLVNTPSNTVHRVIVPSLLSPLLYPPNSTHPAALISFLHALRALLRRHSSRLAVVISLPLALHPRTTGITRWSELLSDGVVELAPFPHLIHALGLSASGTKSSDEKPQGMFRVWRLPVWHERGGGCGGAGSLLGEDLAFTLTRRSFKIKPYNLPPVEGDEDARRADNVGSAGGSGGSNDTDAGNSEARTKVNLDF</sequence>
<organism evidence="10 11">
    <name type="scientific">Lineolata rhizophorae</name>
    <dbReference type="NCBI Taxonomy" id="578093"/>
    <lineage>
        <taxon>Eukaryota</taxon>
        <taxon>Fungi</taxon>
        <taxon>Dikarya</taxon>
        <taxon>Ascomycota</taxon>
        <taxon>Pezizomycotina</taxon>
        <taxon>Dothideomycetes</taxon>
        <taxon>Dothideomycetes incertae sedis</taxon>
        <taxon>Lineolatales</taxon>
        <taxon>Lineolataceae</taxon>
        <taxon>Lineolata</taxon>
    </lineage>
</organism>
<dbReference type="PANTHER" id="PTHR12896">
    <property type="entry name" value="PAX6 NEIGHBOR PROTEIN PAXNEB"/>
    <property type="match status" value="1"/>
</dbReference>
<keyword evidence="6" id="KW-0963">Cytoplasm</keyword>
<accession>A0A6A6P739</accession>
<evidence type="ECO:0000313" key="10">
    <source>
        <dbReference type="EMBL" id="KAF2459243.1"/>
    </source>
</evidence>
<evidence type="ECO:0000256" key="1">
    <source>
        <dbReference type="ARBA" id="ARBA00004123"/>
    </source>
</evidence>